<dbReference type="Proteomes" id="UP000198381">
    <property type="component" value="Unassembled WGS sequence"/>
</dbReference>
<evidence type="ECO:0000313" key="2">
    <source>
        <dbReference type="Proteomes" id="UP000198381"/>
    </source>
</evidence>
<comment type="caution">
    <text evidence="1">The sequence shown here is derived from an EMBL/GenBank/DDBJ whole genome shotgun (WGS) entry which is preliminary data.</text>
</comment>
<organism evidence="1 2">
    <name type="scientific">Flavobacterium plurextorum</name>
    <dbReference type="NCBI Taxonomy" id="1114867"/>
    <lineage>
        <taxon>Bacteria</taxon>
        <taxon>Pseudomonadati</taxon>
        <taxon>Bacteroidota</taxon>
        <taxon>Flavobacteriia</taxon>
        <taxon>Flavobacteriales</taxon>
        <taxon>Flavobacteriaceae</taxon>
        <taxon>Flavobacterium</taxon>
    </lineage>
</organism>
<gene>
    <name evidence="1" type="ORF">B0A81_11190</name>
</gene>
<dbReference type="RefSeq" id="WP_089058119.1">
    <property type="nucleotide sequence ID" value="NZ_MUHD01000020.1"/>
</dbReference>
<dbReference type="EMBL" id="MUHD01000020">
    <property type="protein sequence ID" value="OXB07309.1"/>
    <property type="molecule type" value="Genomic_DNA"/>
</dbReference>
<proteinExistence type="predicted"/>
<keyword evidence="2" id="KW-1185">Reference proteome</keyword>
<name>A0ABX4CU32_9FLAO</name>
<evidence type="ECO:0000313" key="1">
    <source>
        <dbReference type="EMBL" id="OXB07309.1"/>
    </source>
</evidence>
<evidence type="ECO:0008006" key="3">
    <source>
        <dbReference type="Google" id="ProtNLM"/>
    </source>
</evidence>
<reference evidence="1 2" key="1">
    <citation type="submission" date="2016-11" db="EMBL/GenBank/DDBJ databases">
        <title>Whole genomes of Flavobacteriaceae.</title>
        <authorList>
            <person name="Stine C."/>
            <person name="Li C."/>
            <person name="Tadesse D."/>
        </authorList>
    </citation>
    <scope>NUCLEOTIDE SEQUENCE [LARGE SCALE GENOMIC DNA]</scope>
    <source>
        <strain evidence="1 2">CCUG 60112</strain>
    </source>
</reference>
<sequence>MKNLKTIIIFLFTYLGYSQDFEGKIEYQITYFDKNNVEVNIPKVNQLMGEKSTFITKKGKYKQITNSDFMSFQLYSSNEKKLYIKNNWNQKESDTLFYLDPSKLENVSFKYEITKNAATILGYLCDKLTVKDTLNIIREEYFYSPDLKLNPKYFKDFSAFNKNKITDLMKAVFLKLSYYYPEFTLSMTAIDIKKIKISDSEFSLPPHKAFIEYQ</sequence>
<accession>A0ABX4CU32</accession>
<protein>
    <recommendedName>
        <fullName evidence="3">DUF4412 domain-containing protein</fullName>
    </recommendedName>
</protein>